<evidence type="ECO:0000259" key="11">
    <source>
        <dbReference type="Pfam" id="PF06974"/>
    </source>
</evidence>
<comment type="similarity">
    <text evidence="5">In the N-terminal section; belongs to the long-chain O-acyltransferase family.</text>
</comment>
<sequence>MPGKANGHLHLTEADQMSPDTPASYYYGEGDVHPPVPEEIEEKLRKVGSVGDVAASVVDRIAQEAHARREMIGGVDHLWIMLQDVTDFNPACTTVFTMRDRVTVEMIAEQLSRQSEKFPRYRQRLDSTGKLFRGALFVDDPDFDVFDHIRVRRLPEPAGKKELDALVGDFIAEPWDLSRPLWDMILVENYHDDDGAVCAVVARGHHTLADGQGFVISQLYMTSYYDDLREMMDGAAHKLHKAKRGLLLPSEYSGKLKSLDPYAKEPFTAPLVHLFLVLLYWLTTAGTTLISVFWSTYQALRMVFFFFFTFWRIEMVVDETPDDHRRSAKREFSSSRVFSLQDVKLCQQAFSGPRPGFAVAGVPKDQRKNARSRVGHVTLNDVVCSVMADVLGHEIATKPEPRSAWGRFTRAVNKVLPSPVPFFIPISIRAPGDWSMRNLSTGANVYLPPSRNLTPDISIREIHEHIHRCRYELSLFKHSLWPRLCFHFLQLSGQAPVLSPLSWFPKSKEQHLPVRLMRRWILKPIADACLESFAAILTNIPGPAKKPITMAGVEVSKWVALPPQGGAGTIGMGIISYAGGISIAVSADMVPGSRGVARRICEDFERRFELYVARAKEVLDHQD</sequence>
<proteinExistence type="inferred from homology"/>
<keyword evidence="9" id="KW-0812">Transmembrane</keyword>
<dbReference type="PANTHER" id="PTHR31650">
    <property type="entry name" value="O-ACYLTRANSFERASE (WSD1-LIKE) FAMILY PROTEIN"/>
    <property type="match status" value="1"/>
</dbReference>
<keyword evidence="9" id="KW-0472">Membrane</keyword>
<evidence type="ECO:0000256" key="5">
    <source>
        <dbReference type="ARBA" id="ARBA00024360"/>
    </source>
</evidence>
<dbReference type="STRING" id="1353009.A0A1Y2IIQ7"/>
<evidence type="ECO:0000256" key="9">
    <source>
        <dbReference type="SAM" id="Phobius"/>
    </source>
</evidence>
<evidence type="ECO:0000256" key="2">
    <source>
        <dbReference type="ARBA" id="ARBA00005189"/>
    </source>
</evidence>
<evidence type="ECO:0000256" key="1">
    <source>
        <dbReference type="ARBA" id="ARBA00004771"/>
    </source>
</evidence>
<name>A0A1Y2IIQ7_TRAC3</name>
<evidence type="ECO:0000259" key="10">
    <source>
        <dbReference type="Pfam" id="PF03007"/>
    </source>
</evidence>
<dbReference type="GO" id="GO:0047196">
    <property type="term" value="F:long-chain-alcohol O-fatty-acyltransferase activity"/>
    <property type="evidence" value="ECO:0007669"/>
    <property type="project" value="UniProtKB-EC"/>
</dbReference>
<dbReference type="Proteomes" id="UP000193067">
    <property type="component" value="Unassembled WGS sequence"/>
</dbReference>
<comment type="pathway">
    <text evidence="2">Lipid metabolism.</text>
</comment>
<dbReference type="InterPro" id="IPR045034">
    <property type="entry name" value="O-acyltransferase_WSD1-like"/>
</dbReference>
<evidence type="ECO:0000256" key="8">
    <source>
        <dbReference type="SAM" id="MobiDB-lite"/>
    </source>
</evidence>
<organism evidence="12 13">
    <name type="scientific">Trametes coccinea (strain BRFM310)</name>
    <name type="common">Pycnoporus coccineus</name>
    <dbReference type="NCBI Taxonomy" id="1353009"/>
    <lineage>
        <taxon>Eukaryota</taxon>
        <taxon>Fungi</taxon>
        <taxon>Dikarya</taxon>
        <taxon>Basidiomycota</taxon>
        <taxon>Agaricomycotina</taxon>
        <taxon>Agaricomycetes</taxon>
        <taxon>Polyporales</taxon>
        <taxon>Polyporaceae</taxon>
        <taxon>Trametes</taxon>
    </lineage>
</organism>
<feature type="domain" description="O-acyltransferase WSD1-like N-terminal" evidence="10">
    <location>
        <begin position="100"/>
        <end position="213"/>
    </location>
</feature>
<evidence type="ECO:0000256" key="6">
    <source>
        <dbReference type="ARBA" id="ARBA00047604"/>
    </source>
</evidence>
<evidence type="ECO:0000313" key="12">
    <source>
        <dbReference type="EMBL" id="OSD00141.1"/>
    </source>
</evidence>
<accession>A0A1Y2IIQ7</accession>
<dbReference type="InterPro" id="IPR009721">
    <property type="entry name" value="O-acyltransferase_WSD1_C"/>
</dbReference>
<evidence type="ECO:0000256" key="7">
    <source>
        <dbReference type="ARBA" id="ARBA00048109"/>
    </source>
</evidence>
<dbReference type="UniPathway" id="UPA00282"/>
<keyword evidence="9" id="KW-1133">Transmembrane helix</keyword>
<evidence type="ECO:0000256" key="4">
    <source>
        <dbReference type="ARBA" id="ARBA00023315"/>
    </source>
</evidence>
<comment type="catalytic activity">
    <reaction evidence="7">
        <text>an acyl-CoA + a 1,2-diacyl-sn-glycerol = a triacyl-sn-glycerol + CoA</text>
        <dbReference type="Rhea" id="RHEA:10868"/>
        <dbReference type="ChEBI" id="CHEBI:17815"/>
        <dbReference type="ChEBI" id="CHEBI:57287"/>
        <dbReference type="ChEBI" id="CHEBI:58342"/>
        <dbReference type="ChEBI" id="CHEBI:64615"/>
        <dbReference type="EC" id="2.3.1.20"/>
    </reaction>
</comment>
<dbReference type="GO" id="GO:0019432">
    <property type="term" value="P:triglyceride biosynthetic process"/>
    <property type="evidence" value="ECO:0007669"/>
    <property type="project" value="UniProtKB-UniPathway"/>
</dbReference>
<feature type="transmembrane region" description="Helical" evidence="9">
    <location>
        <begin position="271"/>
        <end position="293"/>
    </location>
</feature>
<dbReference type="Pfam" id="PF06974">
    <property type="entry name" value="WS_DGAT_C"/>
    <property type="match status" value="1"/>
</dbReference>
<dbReference type="EMBL" id="KZ084121">
    <property type="protein sequence ID" value="OSD00141.1"/>
    <property type="molecule type" value="Genomic_DNA"/>
</dbReference>
<dbReference type="GO" id="GO:0005886">
    <property type="term" value="C:plasma membrane"/>
    <property type="evidence" value="ECO:0007669"/>
    <property type="project" value="TreeGrafter"/>
</dbReference>
<reference evidence="12 13" key="1">
    <citation type="journal article" date="2015" name="Biotechnol. Biofuels">
        <title>Enhanced degradation of softwood versus hardwood by the white-rot fungus Pycnoporus coccineus.</title>
        <authorList>
            <person name="Couturier M."/>
            <person name="Navarro D."/>
            <person name="Chevret D."/>
            <person name="Henrissat B."/>
            <person name="Piumi F."/>
            <person name="Ruiz-Duenas F.J."/>
            <person name="Martinez A.T."/>
            <person name="Grigoriev I.V."/>
            <person name="Riley R."/>
            <person name="Lipzen A."/>
            <person name="Berrin J.G."/>
            <person name="Master E.R."/>
            <person name="Rosso M.N."/>
        </authorList>
    </citation>
    <scope>NUCLEOTIDE SEQUENCE [LARGE SCALE GENOMIC DNA]</scope>
    <source>
        <strain evidence="12 13">BRFM310</strain>
    </source>
</reference>
<keyword evidence="13" id="KW-1185">Reference proteome</keyword>
<keyword evidence="4" id="KW-0012">Acyltransferase</keyword>
<comment type="catalytic activity">
    <reaction evidence="6">
        <text>a long chain fatty alcohol + a fatty acyl-CoA = a long-chain alcohol wax ester + CoA</text>
        <dbReference type="Rhea" id="RHEA:38443"/>
        <dbReference type="ChEBI" id="CHEBI:17135"/>
        <dbReference type="ChEBI" id="CHEBI:57287"/>
        <dbReference type="ChEBI" id="CHEBI:77636"/>
        <dbReference type="ChEBI" id="CHEBI:235323"/>
        <dbReference type="EC" id="2.3.1.75"/>
    </reaction>
</comment>
<keyword evidence="3" id="KW-0808">Transferase</keyword>
<dbReference type="OrthoDB" id="619536at2759"/>
<dbReference type="AlphaFoldDB" id="A0A1Y2IIQ7"/>
<evidence type="ECO:0000313" key="13">
    <source>
        <dbReference type="Proteomes" id="UP000193067"/>
    </source>
</evidence>
<dbReference type="Pfam" id="PF03007">
    <property type="entry name" value="WS_DGAT_cat"/>
    <property type="match status" value="1"/>
</dbReference>
<protein>
    <submittedName>
        <fullName evidence="12">Uncharacterized protein</fullName>
    </submittedName>
</protein>
<dbReference type="GO" id="GO:0004144">
    <property type="term" value="F:diacylglycerol O-acyltransferase activity"/>
    <property type="evidence" value="ECO:0007669"/>
    <property type="project" value="UniProtKB-EC"/>
</dbReference>
<gene>
    <name evidence="12" type="ORF">PYCCODRAFT_1437698</name>
</gene>
<comment type="pathway">
    <text evidence="1">Glycerolipid metabolism; triacylglycerol biosynthesis.</text>
</comment>
<feature type="domain" description="O-acyltransferase WSD1 C-terminal" evidence="11">
    <location>
        <begin position="515"/>
        <end position="609"/>
    </location>
</feature>
<dbReference type="InterPro" id="IPR004255">
    <property type="entry name" value="O-acyltransferase_WSD1_N"/>
</dbReference>
<dbReference type="PANTHER" id="PTHR31650:SF1">
    <property type="entry name" value="WAX ESTER SYNTHASE_DIACYLGLYCEROL ACYLTRANSFERASE 4-RELATED"/>
    <property type="match status" value="1"/>
</dbReference>
<evidence type="ECO:0000256" key="3">
    <source>
        <dbReference type="ARBA" id="ARBA00022679"/>
    </source>
</evidence>
<feature type="region of interest" description="Disordered" evidence="8">
    <location>
        <begin position="1"/>
        <end position="32"/>
    </location>
</feature>